<feature type="transmembrane region" description="Helical" evidence="1">
    <location>
        <begin position="12"/>
        <end position="36"/>
    </location>
</feature>
<accession>A0A075MS31</accession>
<organism evidence="2 3">
    <name type="scientific">Candidatus Nitrososphaera evergladensis SR1</name>
    <dbReference type="NCBI Taxonomy" id="1459636"/>
    <lineage>
        <taxon>Archaea</taxon>
        <taxon>Nitrososphaerota</taxon>
        <taxon>Nitrososphaeria</taxon>
        <taxon>Nitrososphaerales</taxon>
        <taxon>Nitrososphaeraceae</taxon>
        <taxon>Nitrososphaera</taxon>
    </lineage>
</organism>
<evidence type="ECO:0000313" key="2">
    <source>
        <dbReference type="EMBL" id="AIF82209.1"/>
    </source>
</evidence>
<evidence type="ECO:0000313" key="3">
    <source>
        <dbReference type="Proteomes" id="UP000028194"/>
    </source>
</evidence>
<keyword evidence="1" id="KW-0472">Membrane</keyword>
<gene>
    <name evidence="2" type="ORF">NTE_00127</name>
</gene>
<proteinExistence type="predicted"/>
<evidence type="ECO:0000256" key="1">
    <source>
        <dbReference type="SAM" id="Phobius"/>
    </source>
</evidence>
<keyword evidence="1" id="KW-0812">Transmembrane</keyword>
<dbReference type="KEGG" id="nev:NTE_00127"/>
<dbReference type="AlphaFoldDB" id="A0A075MS31"/>
<dbReference type="STRING" id="1459636.NTE_00127"/>
<dbReference type="EMBL" id="CP007174">
    <property type="protein sequence ID" value="AIF82209.1"/>
    <property type="molecule type" value="Genomic_DNA"/>
</dbReference>
<keyword evidence="1" id="KW-1133">Transmembrane helix</keyword>
<dbReference type="HOGENOM" id="CLU_3093922_0_0_2"/>
<name>A0A075MS31_9ARCH</name>
<dbReference type="Proteomes" id="UP000028194">
    <property type="component" value="Chromosome"/>
</dbReference>
<reference evidence="2 3" key="1">
    <citation type="journal article" date="2014" name="PLoS ONE">
        <title>Genome Sequence of Candidatus Nitrososphaera evergladensis from Group I.1b Enriched from Everglades Soil Reveals Novel Genomic Features of the Ammonia-Oxidizing Archaea.</title>
        <authorList>
            <person name="Zhalnina K.V."/>
            <person name="Dias R."/>
            <person name="Leonard M.T."/>
            <person name="Dorr de Quadros P."/>
            <person name="Camargo F.A."/>
            <person name="Drew J.C."/>
            <person name="Farmerie W.G."/>
            <person name="Daroub S.H."/>
            <person name="Triplett E.W."/>
        </authorList>
    </citation>
    <scope>NUCLEOTIDE SEQUENCE [LARGE SCALE GENOMIC DNA]</scope>
    <source>
        <strain evidence="2 3">SR1</strain>
    </source>
</reference>
<protein>
    <submittedName>
        <fullName evidence="2">Uncharacterized protein</fullName>
    </submittedName>
</protein>
<keyword evidence="3" id="KW-1185">Reference proteome</keyword>
<sequence length="51" mass="5614">MIVTVATNMELLLAAATAIMIFVATIIVIIVAPVPVRIPRTGIFYMQTIRR</sequence>